<dbReference type="Proteomes" id="UP000087766">
    <property type="component" value="Unplaced"/>
</dbReference>
<keyword evidence="2" id="KW-1185">Reference proteome</keyword>
<accession>A0A1S3VUH3</accession>
<evidence type="ECO:0000313" key="2">
    <source>
        <dbReference type="Proteomes" id="UP000087766"/>
    </source>
</evidence>
<organism evidence="2 3">
    <name type="scientific">Vigna radiata var. radiata</name>
    <name type="common">Mung bean</name>
    <name type="synonym">Phaseolus aureus</name>
    <dbReference type="NCBI Taxonomy" id="3916"/>
    <lineage>
        <taxon>Eukaryota</taxon>
        <taxon>Viridiplantae</taxon>
        <taxon>Streptophyta</taxon>
        <taxon>Embryophyta</taxon>
        <taxon>Tracheophyta</taxon>
        <taxon>Spermatophyta</taxon>
        <taxon>Magnoliopsida</taxon>
        <taxon>eudicotyledons</taxon>
        <taxon>Gunneridae</taxon>
        <taxon>Pentapetalae</taxon>
        <taxon>rosids</taxon>
        <taxon>fabids</taxon>
        <taxon>Fabales</taxon>
        <taxon>Fabaceae</taxon>
        <taxon>Papilionoideae</taxon>
        <taxon>50 kb inversion clade</taxon>
        <taxon>NPAAA clade</taxon>
        <taxon>indigoferoid/millettioid clade</taxon>
        <taxon>Phaseoleae</taxon>
        <taxon>Vigna</taxon>
    </lineage>
</organism>
<gene>
    <name evidence="3" type="primary">LOC106778387</name>
</gene>
<proteinExistence type="predicted"/>
<reference evidence="3" key="1">
    <citation type="submission" date="2025-08" db="UniProtKB">
        <authorList>
            <consortium name="RefSeq"/>
        </authorList>
    </citation>
    <scope>IDENTIFICATION</scope>
    <source>
        <tissue evidence="3">Leaf</tissue>
    </source>
</reference>
<name>A0A1S3VUH3_VIGRR</name>
<sequence>MRATQSRQKSYADKRRRPLEFEEGDHVFLRVTPTTGVGRAIRTRKLTPKFFGPYEILRRIGPVAYELALPPSLANLHNVFHVSQLRKYVSDPVHVLEVDDIQVKEDLSLVVGPVRVLVVQTKRLRGKDVRTVKILWNESTHEMTWELQKYMKKEYPQLFRK</sequence>
<feature type="domain" description="Tf2-1-like SH3-like" evidence="1">
    <location>
        <begin position="24"/>
        <end position="89"/>
    </location>
</feature>
<dbReference type="AlphaFoldDB" id="A0A1S3VUH3"/>
<dbReference type="PANTHER" id="PTHR46148:SF60">
    <property type="entry name" value="CHROMO DOMAIN-CONTAINING PROTEIN"/>
    <property type="match status" value="1"/>
</dbReference>
<protein>
    <submittedName>
        <fullName evidence="3">Uncharacterized protein LOC106778387</fullName>
    </submittedName>
</protein>
<evidence type="ECO:0000313" key="3">
    <source>
        <dbReference type="RefSeq" id="XP_014521832.1"/>
    </source>
</evidence>
<dbReference type="PANTHER" id="PTHR46148">
    <property type="entry name" value="CHROMO DOMAIN-CONTAINING PROTEIN"/>
    <property type="match status" value="1"/>
</dbReference>
<dbReference type="STRING" id="3916.A0A1S3VUH3"/>
<dbReference type="KEGG" id="vra:106778387"/>
<evidence type="ECO:0000259" key="1">
    <source>
        <dbReference type="Pfam" id="PF24626"/>
    </source>
</evidence>
<dbReference type="InterPro" id="IPR056924">
    <property type="entry name" value="SH3_Tf2-1"/>
</dbReference>
<dbReference type="Pfam" id="PF24626">
    <property type="entry name" value="SH3_Tf2-1"/>
    <property type="match status" value="1"/>
</dbReference>
<dbReference type="OrthoDB" id="1939135at2759"/>
<dbReference type="RefSeq" id="XP_014521832.1">
    <property type="nucleotide sequence ID" value="XM_014666346.1"/>
</dbReference>
<dbReference type="GeneID" id="106778387"/>